<dbReference type="SUPFAM" id="SSF56801">
    <property type="entry name" value="Acetyl-CoA synthetase-like"/>
    <property type="match status" value="1"/>
</dbReference>
<evidence type="ECO:0000313" key="4">
    <source>
        <dbReference type="Proteomes" id="UP000708347"/>
    </source>
</evidence>
<dbReference type="Gene3D" id="3.40.50.12780">
    <property type="entry name" value="N-terminal domain of ligase-like"/>
    <property type="match status" value="1"/>
</dbReference>
<reference evidence="3 4" key="1">
    <citation type="submission" date="2019-05" db="EMBL/GenBank/DDBJ databases">
        <title>Mycolicibacterium sphagni ENV482 genome assembly.</title>
        <authorList>
            <person name="Chen W."/>
            <person name="Faulkner N.W."/>
            <person name="Hyman M.R."/>
        </authorList>
    </citation>
    <scope>NUCLEOTIDE SEQUENCE [LARGE SCALE GENOMIC DNA]</scope>
    <source>
        <strain evidence="3 4">ENV482</strain>
    </source>
</reference>
<feature type="domain" description="AMP-binding enzyme C-terminal" evidence="2">
    <location>
        <begin position="411"/>
        <end position="482"/>
    </location>
</feature>
<dbReference type="Gene3D" id="3.30.300.30">
    <property type="match status" value="1"/>
</dbReference>
<name>A0ABX2K0R3_9MYCO</name>
<dbReference type="Pfam" id="PF13193">
    <property type="entry name" value="AMP-binding_C"/>
    <property type="match status" value="1"/>
</dbReference>
<dbReference type="EMBL" id="VBSB01000008">
    <property type="protein sequence ID" value="NTY60676.1"/>
    <property type="molecule type" value="Genomic_DNA"/>
</dbReference>
<evidence type="ECO:0000259" key="1">
    <source>
        <dbReference type="Pfam" id="PF00501"/>
    </source>
</evidence>
<keyword evidence="3" id="KW-0436">Ligase</keyword>
<dbReference type="InterPro" id="IPR025110">
    <property type="entry name" value="AMP-bd_C"/>
</dbReference>
<comment type="caution">
    <text evidence="3">The sequence shown here is derived from an EMBL/GenBank/DDBJ whole genome shotgun (WGS) entry which is preliminary data.</text>
</comment>
<dbReference type="InterPro" id="IPR000873">
    <property type="entry name" value="AMP-dep_synth/lig_dom"/>
</dbReference>
<protein>
    <submittedName>
        <fullName evidence="3">Long-chain fatty acid--CoA ligase</fullName>
    </submittedName>
</protein>
<feature type="domain" description="AMP-dependent synthetase/ligase" evidence="1">
    <location>
        <begin position="12"/>
        <end position="361"/>
    </location>
</feature>
<dbReference type="PANTHER" id="PTHR43767">
    <property type="entry name" value="LONG-CHAIN-FATTY-ACID--COA LIGASE"/>
    <property type="match status" value="1"/>
</dbReference>
<dbReference type="Proteomes" id="UP000708347">
    <property type="component" value="Unassembled WGS sequence"/>
</dbReference>
<proteinExistence type="predicted"/>
<dbReference type="InterPro" id="IPR045851">
    <property type="entry name" value="AMP-bd_C_sf"/>
</dbReference>
<accession>A0ABX2K0R3</accession>
<sequence length="493" mass="53187">MGPAVNLFATLDQAAARFGDRGAVYRGEQQLHTWSQLRERALRLAASLRQTYKPGQRIAIASENRAEIVELFYGVWAAECVVVPVNFKLHPREMVQILEDSGAATVFASPKIAAELTPDSPVVVEQIGGPDYEHLFSAPPAAIPSTDPSTLAWLFYTSGTTGRSKGAMLSHRNLTAMTVAHLADIDSPDENCSLLHAAPMSHGSGLYIAPYVLRGARQVVPASGAFDPDEFLDLCGAHPGSSAFLAPTMIQRLVGTGRNAPATLRTIVYGGGPMYVDSLKKAMAAFGPIFAQIYGQGEAPMTITGLRRTDHDSDDDAILGSVGYPRSGVEVAVLGEDDEPAAPGQIGEIACRGDVVMSGYWNNADATRETLKDGWLYTGDMGSYDQRGYLTLRDRSKDVVISGGSNIYPREVEEALLEHPGVTEACVVGAPDPEWGEVVVAFIVGTAAGNALDSHLLDRIARFKRPKRYIFVDDLPKNSYGKVLKRELRARLR</sequence>
<dbReference type="Pfam" id="PF00501">
    <property type="entry name" value="AMP-binding"/>
    <property type="match status" value="1"/>
</dbReference>
<dbReference type="PROSITE" id="PS00455">
    <property type="entry name" value="AMP_BINDING"/>
    <property type="match status" value="1"/>
</dbReference>
<dbReference type="InterPro" id="IPR050237">
    <property type="entry name" value="ATP-dep_AMP-bd_enzyme"/>
</dbReference>
<dbReference type="InterPro" id="IPR042099">
    <property type="entry name" value="ANL_N_sf"/>
</dbReference>
<evidence type="ECO:0000313" key="3">
    <source>
        <dbReference type="EMBL" id="NTY60676.1"/>
    </source>
</evidence>
<keyword evidence="4" id="KW-1185">Reference proteome</keyword>
<evidence type="ECO:0000259" key="2">
    <source>
        <dbReference type="Pfam" id="PF13193"/>
    </source>
</evidence>
<dbReference type="PANTHER" id="PTHR43767:SF7">
    <property type="entry name" value="MEDIUM_LONG-CHAIN-FATTY-ACID--COA LIGASE FADD8"/>
    <property type="match status" value="1"/>
</dbReference>
<organism evidence="3 4">
    <name type="scientific">Mycolicibacterium sphagni</name>
    <dbReference type="NCBI Taxonomy" id="1786"/>
    <lineage>
        <taxon>Bacteria</taxon>
        <taxon>Bacillati</taxon>
        <taxon>Actinomycetota</taxon>
        <taxon>Actinomycetes</taxon>
        <taxon>Mycobacteriales</taxon>
        <taxon>Mycobacteriaceae</taxon>
        <taxon>Mycolicibacterium</taxon>
    </lineage>
</organism>
<dbReference type="GO" id="GO:0016874">
    <property type="term" value="F:ligase activity"/>
    <property type="evidence" value="ECO:0007669"/>
    <property type="project" value="UniProtKB-KW"/>
</dbReference>
<dbReference type="InterPro" id="IPR020845">
    <property type="entry name" value="AMP-binding_CS"/>
</dbReference>
<gene>
    <name evidence="3" type="ORF">FEG63_14080</name>
</gene>